<keyword evidence="3" id="KW-1185">Reference proteome</keyword>
<gene>
    <name evidence="2" type="ORF">M8330_13330</name>
</gene>
<dbReference type="InterPro" id="IPR012495">
    <property type="entry name" value="TadE-like_dom"/>
</dbReference>
<dbReference type="Pfam" id="PF07811">
    <property type="entry name" value="TadE"/>
    <property type="match status" value="1"/>
</dbReference>
<dbReference type="Proteomes" id="UP001139485">
    <property type="component" value="Unassembled WGS sequence"/>
</dbReference>
<dbReference type="RefSeq" id="WP_250827732.1">
    <property type="nucleotide sequence ID" value="NZ_JAMOIL010000016.1"/>
</dbReference>
<comment type="caution">
    <text evidence="2">The sequence shown here is derived from an EMBL/GenBank/DDBJ whole genome shotgun (WGS) entry which is preliminary data.</text>
</comment>
<feature type="domain" description="TadE-like" evidence="1">
    <location>
        <begin position="2"/>
        <end position="41"/>
    </location>
</feature>
<dbReference type="EMBL" id="JAMOIL010000016">
    <property type="protein sequence ID" value="MCM0621271.1"/>
    <property type="molecule type" value="Genomic_DNA"/>
</dbReference>
<reference evidence="2" key="1">
    <citation type="submission" date="2022-05" db="EMBL/GenBank/DDBJ databases">
        <authorList>
            <person name="Tuo L."/>
        </authorList>
    </citation>
    <scope>NUCLEOTIDE SEQUENCE</scope>
    <source>
        <strain evidence="2">BSK12Z-4</strain>
    </source>
</reference>
<accession>A0A9X2D8U1</accession>
<organism evidence="2 3">
    <name type="scientific">Nocardioides bruguierae</name>
    <dbReference type="NCBI Taxonomy" id="2945102"/>
    <lineage>
        <taxon>Bacteria</taxon>
        <taxon>Bacillati</taxon>
        <taxon>Actinomycetota</taxon>
        <taxon>Actinomycetes</taxon>
        <taxon>Propionibacteriales</taxon>
        <taxon>Nocardioidaceae</taxon>
        <taxon>Nocardioides</taxon>
    </lineage>
</organism>
<name>A0A9X2D8U1_9ACTN</name>
<dbReference type="AlphaFoldDB" id="A0A9X2D8U1"/>
<protein>
    <submittedName>
        <fullName evidence="2">Pilus assembly protein</fullName>
    </submittedName>
</protein>
<proteinExistence type="predicted"/>
<evidence type="ECO:0000259" key="1">
    <source>
        <dbReference type="Pfam" id="PF07811"/>
    </source>
</evidence>
<sequence length="124" mass="12927">MAVELVLLAPAVVAILLLVVAFGRYVAVRGDIEATARDAAREASLQASADQARAAALDVVDASLETSSRCAPAQVLGDWAPDGEVRVVLTCRVDYSDLGLVGLPGSLSVDADSAVPLDPYRSYR</sequence>
<evidence type="ECO:0000313" key="3">
    <source>
        <dbReference type="Proteomes" id="UP001139485"/>
    </source>
</evidence>
<evidence type="ECO:0000313" key="2">
    <source>
        <dbReference type="EMBL" id="MCM0621271.1"/>
    </source>
</evidence>